<keyword evidence="8" id="KW-1185">Reference proteome</keyword>
<dbReference type="AlphaFoldDB" id="A0ABD6ES95"/>
<feature type="binding site" evidence="6">
    <location>
        <position position="17"/>
    </location>
    <ligand>
        <name>Ca(2+)</name>
        <dbReference type="ChEBI" id="CHEBI:29108"/>
    </ligand>
</feature>
<evidence type="ECO:0000256" key="6">
    <source>
        <dbReference type="PIRSR" id="PIRSR609283-1"/>
    </source>
</evidence>
<dbReference type="GO" id="GO:0016787">
    <property type="term" value="F:hydrolase activity"/>
    <property type="evidence" value="ECO:0007669"/>
    <property type="project" value="UniProtKB-KW"/>
</dbReference>
<evidence type="ECO:0000313" key="8">
    <source>
        <dbReference type="Proteomes" id="UP001608902"/>
    </source>
</evidence>
<proteinExistence type="inferred from homology"/>
<dbReference type="GO" id="GO:0046872">
    <property type="term" value="F:metal ion binding"/>
    <property type="evidence" value="ECO:0007669"/>
    <property type="project" value="UniProtKB-KW"/>
</dbReference>
<sequence>MIVVRKLGEAVPSLGFSAFRFVPHTDEKFIMAISTAELKRSLYGSYASIYNAITGKTVLNNTLIDAVRKYEGLVFTISRNEQSNAFKNKKTDGVRLSVFVILAVNLLFIKR</sequence>
<dbReference type="PANTHER" id="PTHR13023">
    <property type="entry name" value="APYRASE"/>
    <property type="match status" value="1"/>
</dbReference>
<accession>A0ABD6ES95</accession>
<organism evidence="7 8">
    <name type="scientific">Gnathostoma spinigerum</name>
    <dbReference type="NCBI Taxonomy" id="75299"/>
    <lineage>
        <taxon>Eukaryota</taxon>
        <taxon>Metazoa</taxon>
        <taxon>Ecdysozoa</taxon>
        <taxon>Nematoda</taxon>
        <taxon>Chromadorea</taxon>
        <taxon>Rhabditida</taxon>
        <taxon>Spirurina</taxon>
        <taxon>Gnathostomatomorpha</taxon>
        <taxon>Gnathostomatoidea</taxon>
        <taxon>Gnathostomatidae</taxon>
        <taxon>Gnathostoma</taxon>
    </lineage>
</organism>
<dbReference type="Proteomes" id="UP001608902">
    <property type="component" value="Unassembled WGS sequence"/>
</dbReference>
<feature type="binding site" evidence="6">
    <location>
        <position position="71"/>
    </location>
    <ligand>
        <name>Ca(2+)</name>
        <dbReference type="ChEBI" id="CHEBI:29108"/>
    </ligand>
</feature>
<gene>
    <name evidence="7" type="ORF">AB6A40_009129</name>
</gene>
<dbReference type="InterPro" id="IPR036258">
    <property type="entry name" value="Apyrase_sf"/>
</dbReference>
<evidence type="ECO:0000256" key="3">
    <source>
        <dbReference type="ARBA" id="ARBA00022801"/>
    </source>
</evidence>
<comment type="similarity">
    <text evidence="5">Belongs to the apyrase family.</text>
</comment>
<dbReference type="SUPFAM" id="SSF101887">
    <property type="entry name" value="Apyrase"/>
    <property type="match status" value="1"/>
</dbReference>
<evidence type="ECO:0000256" key="2">
    <source>
        <dbReference type="ARBA" id="ARBA00022723"/>
    </source>
</evidence>
<keyword evidence="3" id="KW-0378">Hydrolase</keyword>
<comment type="cofactor">
    <cofactor evidence="1 6">
        <name>Ca(2+)</name>
        <dbReference type="ChEBI" id="CHEBI:29108"/>
    </cofactor>
</comment>
<dbReference type="PANTHER" id="PTHR13023:SF3">
    <property type="entry name" value="SOLUBLE CALCIUM-ACTIVATED NUCLEOTIDASE 1"/>
    <property type="match status" value="1"/>
</dbReference>
<evidence type="ECO:0000256" key="4">
    <source>
        <dbReference type="ARBA" id="ARBA00022837"/>
    </source>
</evidence>
<dbReference type="Pfam" id="PF06079">
    <property type="entry name" value="Apyrase"/>
    <property type="match status" value="1"/>
</dbReference>
<dbReference type="Gene3D" id="2.120.10.100">
    <property type="entry name" value="Apyrase"/>
    <property type="match status" value="1"/>
</dbReference>
<evidence type="ECO:0000256" key="1">
    <source>
        <dbReference type="ARBA" id="ARBA00001913"/>
    </source>
</evidence>
<dbReference type="EMBL" id="JBGFUD010009265">
    <property type="protein sequence ID" value="MFH4982420.1"/>
    <property type="molecule type" value="Genomic_DNA"/>
</dbReference>
<name>A0ABD6ES95_9BILA</name>
<comment type="caution">
    <text evidence="7">The sequence shown here is derived from an EMBL/GenBank/DDBJ whole genome shotgun (WGS) entry which is preliminary data.</text>
</comment>
<dbReference type="InterPro" id="IPR009283">
    <property type="entry name" value="Apyrase"/>
</dbReference>
<evidence type="ECO:0000256" key="5">
    <source>
        <dbReference type="ARBA" id="ARBA00025738"/>
    </source>
</evidence>
<keyword evidence="4 6" id="KW-0106">Calcium</keyword>
<evidence type="ECO:0000313" key="7">
    <source>
        <dbReference type="EMBL" id="MFH4982420.1"/>
    </source>
</evidence>
<protein>
    <submittedName>
        <fullName evidence="7">Uncharacterized protein</fullName>
    </submittedName>
</protein>
<reference evidence="7 8" key="1">
    <citation type="submission" date="2024-08" db="EMBL/GenBank/DDBJ databases">
        <title>Gnathostoma spinigerum genome.</title>
        <authorList>
            <person name="Gonzalez-Bertolin B."/>
            <person name="Monzon S."/>
            <person name="Zaballos A."/>
            <person name="Jimenez P."/>
            <person name="Dekumyoy P."/>
            <person name="Varona S."/>
            <person name="Cuesta I."/>
            <person name="Sumanam S."/>
            <person name="Adisakwattana P."/>
            <person name="Gasser R.B."/>
            <person name="Hernandez-Gonzalez A."/>
            <person name="Young N.D."/>
            <person name="Perteguer M.J."/>
        </authorList>
    </citation>
    <scope>NUCLEOTIDE SEQUENCE [LARGE SCALE GENOMIC DNA]</scope>
    <source>
        <strain evidence="7">AL3</strain>
        <tissue evidence="7">Liver</tissue>
    </source>
</reference>
<keyword evidence="2 6" id="KW-0479">Metal-binding</keyword>